<keyword evidence="6 9" id="KW-0378">Hydrolase</keyword>
<keyword evidence="8 9" id="KW-0051">Antiviral defense</keyword>
<comment type="function">
    <text evidence="9">CRISPR (clustered regularly interspaced short palindromic repeat), is an adaptive immune system that provides protection against mobile genetic elements (viruses, transposable elements and conjugative plasmids). CRISPR clusters contain sequences complementary to antecedent mobile elements and target invading nucleic acids. CRISPR clusters are transcribed and processed into CRISPR RNA (crRNA). Functions as a ssRNA-specific endoribonuclease. Involved in the integration of spacer DNA into the CRISPR cassette.</text>
</comment>
<dbReference type="PANTHER" id="PTHR34405">
    <property type="entry name" value="CRISPR-ASSOCIATED ENDORIBONUCLEASE CAS2"/>
    <property type="match status" value="1"/>
</dbReference>
<evidence type="ECO:0000256" key="5">
    <source>
        <dbReference type="ARBA" id="ARBA00022759"/>
    </source>
</evidence>
<keyword evidence="3 9" id="KW-0540">Nuclease</keyword>
<dbReference type="InterPro" id="IPR021127">
    <property type="entry name" value="CRISPR_associated_Cas2"/>
</dbReference>
<evidence type="ECO:0000256" key="4">
    <source>
        <dbReference type="ARBA" id="ARBA00022723"/>
    </source>
</evidence>
<evidence type="ECO:0000256" key="1">
    <source>
        <dbReference type="ARBA" id="ARBA00001946"/>
    </source>
</evidence>
<dbReference type="KEGG" id="cate:C2869_19515"/>
<name>A0A2S0VXZ6_9ALTE</name>
<gene>
    <name evidence="9 10" type="primary">cas2</name>
    <name evidence="10" type="ORF">C2869_19515</name>
</gene>
<comment type="similarity">
    <text evidence="2 9">Belongs to the CRISPR-associated endoribonuclease Cas2 protein family.</text>
</comment>
<protein>
    <recommendedName>
        <fullName evidence="9">CRISPR-associated endoribonuclease Cas2</fullName>
        <ecNumber evidence="9">3.1.-.-</ecNumber>
    </recommendedName>
</protein>
<dbReference type="AlphaFoldDB" id="A0A2S0VXZ6"/>
<keyword evidence="5 9" id="KW-0255">Endonuclease</keyword>
<evidence type="ECO:0000256" key="8">
    <source>
        <dbReference type="ARBA" id="ARBA00023118"/>
    </source>
</evidence>
<dbReference type="GO" id="GO:0004521">
    <property type="term" value="F:RNA endonuclease activity"/>
    <property type="evidence" value="ECO:0007669"/>
    <property type="project" value="InterPro"/>
</dbReference>
<dbReference type="RefSeq" id="WP_108605136.1">
    <property type="nucleotide sequence ID" value="NZ_CP026604.1"/>
</dbReference>
<evidence type="ECO:0000256" key="7">
    <source>
        <dbReference type="ARBA" id="ARBA00022842"/>
    </source>
</evidence>
<dbReference type="GO" id="GO:0051607">
    <property type="term" value="P:defense response to virus"/>
    <property type="evidence" value="ECO:0007669"/>
    <property type="project" value="UniProtKB-UniRule"/>
</dbReference>
<sequence length="90" mass="10395">MLLVAYDISNNKLRTKFAKFLEKFGGRLQYSVFEITNSKRVLDIVLAEIEGEFADRFAQTDSIIIFNMSKQCKMTKFGYAKNSDEDLIII</sequence>
<evidence type="ECO:0000256" key="2">
    <source>
        <dbReference type="ARBA" id="ARBA00009959"/>
    </source>
</evidence>
<proteinExistence type="inferred from homology"/>
<evidence type="ECO:0000256" key="9">
    <source>
        <dbReference type="HAMAP-Rule" id="MF_01471"/>
    </source>
</evidence>
<evidence type="ECO:0000256" key="3">
    <source>
        <dbReference type="ARBA" id="ARBA00022722"/>
    </source>
</evidence>
<dbReference type="Pfam" id="PF09827">
    <property type="entry name" value="CRISPR_Cas2"/>
    <property type="match status" value="1"/>
</dbReference>
<dbReference type="GO" id="GO:0046872">
    <property type="term" value="F:metal ion binding"/>
    <property type="evidence" value="ECO:0007669"/>
    <property type="project" value="UniProtKB-UniRule"/>
</dbReference>
<reference evidence="10 11" key="1">
    <citation type="submission" date="2018-01" db="EMBL/GenBank/DDBJ databases">
        <title>Genome sequence of a Cantenovulum-like bacteria.</title>
        <authorList>
            <person name="Tan W.R."/>
            <person name="Lau N.-S."/>
            <person name="Go F."/>
            <person name="Amirul A.-A.A."/>
        </authorList>
    </citation>
    <scope>NUCLEOTIDE SEQUENCE [LARGE SCALE GENOMIC DNA]</scope>
    <source>
        <strain evidence="10 11">CCB-QB4</strain>
    </source>
</reference>
<dbReference type="GO" id="GO:0016787">
    <property type="term" value="F:hydrolase activity"/>
    <property type="evidence" value="ECO:0007669"/>
    <property type="project" value="UniProtKB-KW"/>
</dbReference>
<keyword evidence="4 9" id="KW-0479">Metal-binding</keyword>
<organism evidence="10 11">
    <name type="scientific">Saccharobesus litoralis</name>
    <dbReference type="NCBI Taxonomy" id="2172099"/>
    <lineage>
        <taxon>Bacteria</taxon>
        <taxon>Pseudomonadati</taxon>
        <taxon>Pseudomonadota</taxon>
        <taxon>Gammaproteobacteria</taxon>
        <taxon>Alteromonadales</taxon>
        <taxon>Alteromonadaceae</taxon>
        <taxon>Saccharobesus</taxon>
    </lineage>
</organism>
<keyword evidence="7 9" id="KW-0460">Magnesium</keyword>
<evidence type="ECO:0000313" key="10">
    <source>
        <dbReference type="EMBL" id="AWB69099.1"/>
    </source>
</evidence>
<comment type="cofactor">
    <cofactor evidence="1 9">
        <name>Mg(2+)</name>
        <dbReference type="ChEBI" id="CHEBI:18420"/>
    </cofactor>
</comment>
<dbReference type="EMBL" id="CP026604">
    <property type="protein sequence ID" value="AWB69099.1"/>
    <property type="molecule type" value="Genomic_DNA"/>
</dbReference>
<dbReference type="CDD" id="cd09725">
    <property type="entry name" value="Cas2_I_II_III"/>
    <property type="match status" value="1"/>
</dbReference>
<dbReference type="EC" id="3.1.-.-" evidence="9"/>
<dbReference type="HAMAP" id="MF_01471">
    <property type="entry name" value="Cas2"/>
    <property type="match status" value="1"/>
</dbReference>
<comment type="subunit">
    <text evidence="9">Homodimer, forms a heterotetramer with a Cas1 homodimer.</text>
</comment>
<feature type="binding site" evidence="9">
    <location>
        <position position="7"/>
    </location>
    <ligand>
        <name>Mg(2+)</name>
        <dbReference type="ChEBI" id="CHEBI:18420"/>
        <note>catalytic</note>
    </ligand>
</feature>
<evidence type="ECO:0000256" key="6">
    <source>
        <dbReference type="ARBA" id="ARBA00022801"/>
    </source>
</evidence>
<accession>A0A2S0VXZ6</accession>
<dbReference type="SUPFAM" id="SSF143430">
    <property type="entry name" value="TTP0101/SSO1404-like"/>
    <property type="match status" value="1"/>
</dbReference>
<dbReference type="OrthoDB" id="9798176at2"/>
<dbReference type="PANTHER" id="PTHR34405:SF3">
    <property type="entry name" value="CRISPR-ASSOCIATED ENDORIBONUCLEASE CAS2 3"/>
    <property type="match status" value="1"/>
</dbReference>
<keyword evidence="11" id="KW-1185">Reference proteome</keyword>
<evidence type="ECO:0000313" key="11">
    <source>
        <dbReference type="Proteomes" id="UP000244441"/>
    </source>
</evidence>
<dbReference type="GO" id="GO:0043571">
    <property type="term" value="P:maintenance of CRISPR repeat elements"/>
    <property type="evidence" value="ECO:0007669"/>
    <property type="project" value="UniProtKB-UniRule"/>
</dbReference>
<dbReference type="Proteomes" id="UP000244441">
    <property type="component" value="Chromosome"/>
</dbReference>
<dbReference type="NCBIfam" id="TIGR01573">
    <property type="entry name" value="cas2"/>
    <property type="match status" value="1"/>
</dbReference>
<dbReference type="Gene3D" id="3.30.70.240">
    <property type="match status" value="1"/>
</dbReference>
<dbReference type="InterPro" id="IPR019199">
    <property type="entry name" value="Virulence_VapD/CRISPR_Cas2"/>
</dbReference>